<organism evidence="2 3">
    <name type="scientific">Staurois parvus</name>
    <dbReference type="NCBI Taxonomy" id="386267"/>
    <lineage>
        <taxon>Eukaryota</taxon>
        <taxon>Metazoa</taxon>
        <taxon>Chordata</taxon>
        <taxon>Craniata</taxon>
        <taxon>Vertebrata</taxon>
        <taxon>Euteleostomi</taxon>
        <taxon>Amphibia</taxon>
        <taxon>Batrachia</taxon>
        <taxon>Anura</taxon>
        <taxon>Neobatrachia</taxon>
        <taxon>Ranoidea</taxon>
        <taxon>Ranidae</taxon>
        <taxon>Staurois</taxon>
    </lineage>
</organism>
<dbReference type="Gene3D" id="2.60.40.10">
    <property type="entry name" value="Immunoglobulins"/>
    <property type="match status" value="1"/>
</dbReference>
<accession>A0ABN9D6R3</accession>
<dbReference type="InterPro" id="IPR013783">
    <property type="entry name" value="Ig-like_fold"/>
</dbReference>
<evidence type="ECO:0000313" key="3">
    <source>
        <dbReference type="Proteomes" id="UP001162483"/>
    </source>
</evidence>
<evidence type="ECO:0000313" key="2">
    <source>
        <dbReference type="EMBL" id="CAI9567988.1"/>
    </source>
</evidence>
<dbReference type="SUPFAM" id="SSF48726">
    <property type="entry name" value="Immunoglobulin"/>
    <property type="match status" value="1"/>
</dbReference>
<keyword evidence="3" id="KW-1185">Reference proteome</keyword>
<dbReference type="InterPro" id="IPR007110">
    <property type="entry name" value="Ig-like_dom"/>
</dbReference>
<feature type="domain" description="Ig-like" evidence="1">
    <location>
        <begin position="12"/>
        <end position="93"/>
    </location>
</feature>
<dbReference type="SMART" id="SM00408">
    <property type="entry name" value="IGc2"/>
    <property type="match status" value="1"/>
</dbReference>
<dbReference type="Pfam" id="PF13927">
    <property type="entry name" value="Ig_3"/>
    <property type="match status" value="1"/>
</dbReference>
<name>A0ABN9D6R3_9NEOB</name>
<comment type="caution">
    <text evidence="2">The sequence shown here is derived from an EMBL/GenBank/DDBJ whole genome shotgun (WGS) entry which is preliminary data.</text>
</comment>
<protein>
    <recommendedName>
        <fullName evidence="1">Ig-like domain-containing protein</fullName>
    </recommendedName>
</protein>
<dbReference type="InterPro" id="IPR036179">
    <property type="entry name" value="Ig-like_dom_sf"/>
</dbReference>
<proteinExistence type="predicted"/>
<dbReference type="EMBL" id="CATNWA010014140">
    <property type="protein sequence ID" value="CAI9567988.1"/>
    <property type="molecule type" value="Genomic_DNA"/>
</dbReference>
<sequence>MEYSHLYFAEAPVIQTFRRNITSLNRDSILAIVGDNLVTRPGLNVTLDCPVKGLPNPKLTWMRKDHSLPNNSFVLLNGSLLLTNISSENEGTYILHCNKYAWKNSSNDCSALIWS</sequence>
<dbReference type="CDD" id="cd00096">
    <property type="entry name" value="Ig"/>
    <property type="match status" value="1"/>
</dbReference>
<evidence type="ECO:0000259" key="1">
    <source>
        <dbReference type="PROSITE" id="PS50835"/>
    </source>
</evidence>
<dbReference type="PROSITE" id="PS50835">
    <property type="entry name" value="IG_LIKE"/>
    <property type="match status" value="1"/>
</dbReference>
<reference evidence="2" key="1">
    <citation type="submission" date="2023-05" db="EMBL/GenBank/DDBJ databases">
        <authorList>
            <person name="Stuckert A."/>
        </authorList>
    </citation>
    <scope>NUCLEOTIDE SEQUENCE</scope>
</reference>
<gene>
    <name evidence="2" type="ORF">SPARVUS_LOCUS6631739</name>
</gene>
<dbReference type="Proteomes" id="UP001162483">
    <property type="component" value="Unassembled WGS sequence"/>
</dbReference>
<dbReference type="InterPro" id="IPR003598">
    <property type="entry name" value="Ig_sub2"/>
</dbReference>